<sequence>MTNRKKRKLISKETTMGLSPKGSPKPAGRDKSRGRDPSTTPAESNRRIDKPRSCRLMEAFGRAAVGTVLTPLGKNRIAAVGTARRRPVLKQWKAA</sequence>
<evidence type="ECO:0000256" key="1">
    <source>
        <dbReference type="SAM" id="MobiDB-lite"/>
    </source>
</evidence>
<name>A0ABS8TIH0_DATST</name>
<comment type="caution">
    <text evidence="2">The sequence shown here is derived from an EMBL/GenBank/DDBJ whole genome shotgun (WGS) entry which is preliminary data.</text>
</comment>
<reference evidence="2 3" key="1">
    <citation type="journal article" date="2021" name="BMC Genomics">
        <title>Datura genome reveals duplications of psychoactive alkaloid biosynthetic genes and high mutation rate following tissue culture.</title>
        <authorList>
            <person name="Rajewski A."/>
            <person name="Carter-House D."/>
            <person name="Stajich J."/>
            <person name="Litt A."/>
        </authorList>
    </citation>
    <scope>NUCLEOTIDE SEQUENCE [LARGE SCALE GENOMIC DNA]</scope>
    <source>
        <strain evidence="2">AR-01</strain>
    </source>
</reference>
<feature type="compositionally biased region" description="Basic and acidic residues" evidence="1">
    <location>
        <begin position="27"/>
        <end position="36"/>
    </location>
</feature>
<organism evidence="2 3">
    <name type="scientific">Datura stramonium</name>
    <name type="common">Jimsonweed</name>
    <name type="synonym">Common thornapple</name>
    <dbReference type="NCBI Taxonomy" id="4076"/>
    <lineage>
        <taxon>Eukaryota</taxon>
        <taxon>Viridiplantae</taxon>
        <taxon>Streptophyta</taxon>
        <taxon>Embryophyta</taxon>
        <taxon>Tracheophyta</taxon>
        <taxon>Spermatophyta</taxon>
        <taxon>Magnoliopsida</taxon>
        <taxon>eudicotyledons</taxon>
        <taxon>Gunneridae</taxon>
        <taxon>Pentapetalae</taxon>
        <taxon>asterids</taxon>
        <taxon>lamiids</taxon>
        <taxon>Solanales</taxon>
        <taxon>Solanaceae</taxon>
        <taxon>Solanoideae</taxon>
        <taxon>Datureae</taxon>
        <taxon>Datura</taxon>
    </lineage>
</organism>
<evidence type="ECO:0000313" key="3">
    <source>
        <dbReference type="Proteomes" id="UP000823775"/>
    </source>
</evidence>
<dbReference type="EMBL" id="JACEIK010001668">
    <property type="protein sequence ID" value="MCD7471320.1"/>
    <property type="molecule type" value="Genomic_DNA"/>
</dbReference>
<keyword evidence="3" id="KW-1185">Reference proteome</keyword>
<evidence type="ECO:0000313" key="2">
    <source>
        <dbReference type="EMBL" id="MCD7471320.1"/>
    </source>
</evidence>
<protein>
    <submittedName>
        <fullName evidence="2">Uncharacterized protein</fullName>
    </submittedName>
</protein>
<feature type="region of interest" description="Disordered" evidence="1">
    <location>
        <begin position="1"/>
        <end position="53"/>
    </location>
</feature>
<gene>
    <name evidence="2" type="ORF">HAX54_011662</name>
</gene>
<proteinExistence type="predicted"/>
<dbReference type="Proteomes" id="UP000823775">
    <property type="component" value="Unassembled WGS sequence"/>
</dbReference>
<accession>A0ABS8TIH0</accession>